<dbReference type="PANTHER" id="PTHR43685">
    <property type="entry name" value="GLYCOSYLTRANSFERASE"/>
    <property type="match status" value="1"/>
</dbReference>
<dbReference type="EMBL" id="JBHLWQ010000164">
    <property type="protein sequence ID" value="MFC0202040.1"/>
    <property type="molecule type" value="Genomic_DNA"/>
</dbReference>
<dbReference type="InterPro" id="IPR029044">
    <property type="entry name" value="Nucleotide-diphossugar_trans"/>
</dbReference>
<name>A0ABV6CQ84_9RHOB</name>
<dbReference type="CDD" id="cd00761">
    <property type="entry name" value="Glyco_tranf_GTA_type"/>
    <property type="match status" value="1"/>
</dbReference>
<dbReference type="RefSeq" id="WP_265508436.1">
    <property type="nucleotide sequence ID" value="NZ_JAOTBE010000077.1"/>
</dbReference>
<comment type="caution">
    <text evidence="2">The sequence shown here is derived from an EMBL/GenBank/DDBJ whole genome shotgun (WGS) entry which is preliminary data.</text>
</comment>
<evidence type="ECO:0000313" key="2">
    <source>
        <dbReference type="EMBL" id="MFC0202040.1"/>
    </source>
</evidence>
<reference evidence="2 3" key="1">
    <citation type="submission" date="2024-09" db="EMBL/GenBank/DDBJ databases">
        <authorList>
            <person name="Sun Q."/>
            <person name="Mori K."/>
        </authorList>
    </citation>
    <scope>NUCLEOTIDE SEQUENCE [LARGE SCALE GENOMIC DNA]</scope>
    <source>
        <strain evidence="2 3">CCM 7904</strain>
    </source>
</reference>
<gene>
    <name evidence="2" type="ORF">ACFFIZ_17430</name>
</gene>
<accession>A0ABV6CQ84</accession>
<keyword evidence="3" id="KW-1185">Reference proteome</keyword>
<dbReference type="InterPro" id="IPR050834">
    <property type="entry name" value="Glycosyltransf_2"/>
</dbReference>
<dbReference type="PANTHER" id="PTHR43685:SF2">
    <property type="entry name" value="GLYCOSYLTRANSFERASE 2-LIKE DOMAIN-CONTAINING PROTEIN"/>
    <property type="match status" value="1"/>
</dbReference>
<sequence>MDKVAVIIPAHNARRTIAQAIRSALAEPEVAEVVVVDDASGDDTAAIARAADDGSGRLQVMVLTDNVGPAQARNLAIRASAAPWIAILDSDDAFLPGRFRRLFAHQGWDLAADNIALVPDRLRHDPAALTPPQFSADPQMLSLTDFIAGNLPSGGMGRNETGLLKPVISRALLARTGLQYDKSLRLGEDFILYVRLMAQGARFLTIRSCGYVAFQRGDSLSAHHRTEDLGNYSRAARQILATETLPPEAREMLTRQEMLTRNKYHHRLFLDWKSRGGLRHAAVQALSNPARIWPILRLTARDKHMALMRRLGLAAVPHDAVKVRYLLEARADQG</sequence>
<organism evidence="2 3">
    <name type="scientific">Paracoccus rhizosphaerae</name>
    <dbReference type="NCBI Taxonomy" id="1133347"/>
    <lineage>
        <taxon>Bacteria</taxon>
        <taxon>Pseudomonadati</taxon>
        <taxon>Pseudomonadota</taxon>
        <taxon>Alphaproteobacteria</taxon>
        <taxon>Rhodobacterales</taxon>
        <taxon>Paracoccaceae</taxon>
        <taxon>Paracoccus</taxon>
    </lineage>
</organism>
<dbReference type="Pfam" id="PF00535">
    <property type="entry name" value="Glycos_transf_2"/>
    <property type="match status" value="1"/>
</dbReference>
<protein>
    <submittedName>
        <fullName evidence="2">Glycosyltransferase family 2 protein</fullName>
    </submittedName>
</protein>
<dbReference type="Gene3D" id="3.90.550.10">
    <property type="entry name" value="Spore Coat Polysaccharide Biosynthesis Protein SpsA, Chain A"/>
    <property type="match status" value="1"/>
</dbReference>
<dbReference type="Proteomes" id="UP001589795">
    <property type="component" value="Unassembled WGS sequence"/>
</dbReference>
<evidence type="ECO:0000313" key="3">
    <source>
        <dbReference type="Proteomes" id="UP001589795"/>
    </source>
</evidence>
<dbReference type="InterPro" id="IPR001173">
    <property type="entry name" value="Glyco_trans_2-like"/>
</dbReference>
<proteinExistence type="predicted"/>
<dbReference type="SUPFAM" id="SSF53448">
    <property type="entry name" value="Nucleotide-diphospho-sugar transferases"/>
    <property type="match status" value="1"/>
</dbReference>
<evidence type="ECO:0000259" key="1">
    <source>
        <dbReference type="Pfam" id="PF00535"/>
    </source>
</evidence>
<feature type="domain" description="Glycosyltransferase 2-like" evidence="1">
    <location>
        <begin position="6"/>
        <end position="108"/>
    </location>
</feature>